<dbReference type="SUPFAM" id="SSF54593">
    <property type="entry name" value="Glyoxalase/Bleomycin resistance protein/Dihydroxybiphenyl dioxygenase"/>
    <property type="match status" value="1"/>
</dbReference>
<dbReference type="InterPro" id="IPR037523">
    <property type="entry name" value="VOC_core"/>
</dbReference>
<evidence type="ECO:0000313" key="2">
    <source>
        <dbReference type="EMBL" id="OJJ65650.1"/>
    </source>
</evidence>
<evidence type="ECO:0000313" key="3">
    <source>
        <dbReference type="Proteomes" id="UP000184499"/>
    </source>
</evidence>
<dbReference type="OrthoDB" id="16820at2759"/>
<dbReference type="Proteomes" id="UP000184499">
    <property type="component" value="Unassembled WGS sequence"/>
</dbReference>
<dbReference type="EMBL" id="KV878714">
    <property type="protein sequence ID" value="OJJ65650.1"/>
    <property type="molecule type" value="Genomic_DNA"/>
</dbReference>
<dbReference type="OMA" id="YCDCLGM"/>
<gene>
    <name evidence="2" type="ORF">ASPBRDRAFT_139656</name>
</gene>
<accession>A0A1L9U1S7</accession>
<proteinExistence type="predicted"/>
<dbReference type="InterPro" id="IPR004360">
    <property type="entry name" value="Glyas_Fos-R_dOase_dom"/>
</dbReference>
<dbReference type="PANTHER" id="PTHR10374">
    <property type="entry name" value="LACTOYLGLUTATHIONE LYASE GLYOXALASE I"/>
    <property type="match status" value="1"/>
</dbReference>
<protein>
    <recommendedName>
        <fullName evidence="1">VOC domain-containing protein</fullName>
    </recommendedName>
</protein>
<name>A0A1L9U1S7_ASPBC</name>
<dbReference type="AlphaFoldDB" id="A0A1L9U1S7"/>
<dbReference type="RefSeq" id="XP_067472901.1">
    <property type="nucleotide sequence ID" value="XM_067619114.1"/>
</dbReference>
<feature type="domain" description="VOC" evidence="1">
    <location>
        <begin position="41"/>
        <end position="222"/>
    </location>
</feature>
<dbReference type="PROSITE" id="PS51819">
    <property type="entry name" value="VOC"/>
    <property type="match status" value="1"/>
</dbReference>
<keyword evidence="3" id="KW-1185">Reference proteome</keyword>
<dbReference type="PANTHER" id="PTHR10374:SF19">
    <property type="entry name" value="LYASE (GLO1), PUTATIVE (AFU_ORTHOLOGUE AFUA_2G13550)-RELATED"/>
    <property type="match status" value="1"/>
</dbReference>
<dbReference type="STRING" id="767769.A0A1L9U1S7"/>
<reference evidence="3" key="1">
    <citation type="journal article" date="2017" name="Genome Biol.">
        <title>Comparative genomics reveals high biological diversity and specific adaptations in the industrially and medically important fungal genus Aspergillus.</title>
        <authorList>
            <person name="de Vries R.P."/>
            <person name="Riley R."/>
            <person name="Wiebenga A."/>
            <person name="Aguilar-Osorio G."/>
            <person name="Amillis S."/>
            <person name="Uchima C.A."/>
            <person name="Anderluh G."/>
            <person name="Asadollahi M."/>
            <person name="Askin M."/>
            <person name="Barry K."/>
            <person name="Battaglia E."/>
            <person name="Bayram O."/>
            <person name="Benocci T."/>
            <person name="Braus-Stromeyer S.A."/>
            <person name="Caldana C."/>
            <person name="Canovas D."/>
            <person name="Cerqueira G.C."/>
            <person name="Chen F."/>
            <person name="Chen W."/>
            <person name="Choi C."/>
            <person name="Clum A."/>
            <person name="Dos Santos R.A."/>
            <person name="Damasio A.R."/>
            <person name="Diallinas G."/>
            <person name="Emri T."/>
            <person name="Fekete E."/>
            <person name="Flipphi M."/>
            <person name="Freyberg S."/>
            <person name="Gallo A."/>
            <person name="Gournas C."/>
            <person name="Habgood R."/>
            <person name="Hainaut M."/>
            <person name="Harispe M.L."/>
            <person name="Henrissat B."/>
            <person name="Hilden K.S."/>
            <person name="Hope R."/>
            <person name="Hossain A."/>
            <person name="Karabika E."/>
            <person name="Karaffa L."/>
            <person name="Karanyi Z."/>
            <person name="Krasevec N."/>
            <person name="Kuo A."/>
            <person name="Kusch H."/>
            <person name="LaButti K."/>
            <person name="Lagendijk E.L."/>
            <person name="Lapidus A."/>
            <person name="Levasseur A."/>
            <person name="Lindquist E."/>
            <person name="Lipzen A."/>
            <person name="Logrieco A.F."/>
            <person name="MacCabe A."/>
            <person name="Maekelae M.R."/>
            <person name="Malavazi I."/>
            <person name="Melin P."/>
            <person name="Meyer V."/>
            <person name="Mielnichuk N."/>
            <person name="Miskei M."/>
            <person name="Molnar A.P."/>
            <person name="Mule G."/>
            <person name="Ngan C.Y."/>
            <person name="Orejas M."/>
            <person name="Orosz E."/>
            <person name="Ouedraogo J.P."/>
            <person name="Overkamp K.M."/>
            <person name="Park H.-S."/>
            <person name="Perrone G."/>
            <person name="Piumi F."/>
            <person name="Punt P.J."/>
            <person name="Ram A.F."/>
            <person name="Ramon A."/>
            <person name="Rauscher S."/>
            <person name="Record E."/>
            <person name="Riano-Pachon D.M."/>
            <person name="Robert V."/>
            <person name="Roehrig J."/>
            <person name="Ruller R."/>
            <person name="Salamov A."/>
            <person name="Salih N.S."/>
            <person name="Samson R.A."/>
            <person name="Sandor E."/>
            <person name="Sanguinetti M."/>
            <person name="Schuetze T."/>
            <person name="Sepcic K."/>
            <person name="Shelest E."/>
            <person name="Sherlock G."/>
            <person name="Sophianopoulou V."/>
            <person name="Squina F.M."/>
            <person name="Sun H."/>
            <person name="Susca A."/>
            <person name="Todd R.B."/>
            <person name="Tsang A."/>
            <person name="Unkles S.E."/>
            <person name="van de Wiele N."/>
            <person name="van Rossen-Uffink D."/>
            <person name="Oliveira J.V."/>
            <person name="Vesth T.C."/>
            <person name="Visser J."/>
            <person name="Yu J.-H."/>
            <person name="Zhou M."/>
            <person name="Andersen M.R."/>
            <person name="Archer D.B."/>
            <person name="Baker S.E."/>
            <person name="Benoit I."/>
            <person name="Brakhage A.A."/>
            <person name="Braus G.H."/>
            <person name="Fischer R."/>
            <person name="Frisvad J.C."/>
            <person name="Goldman G.H."/>
            <person name="Houbraken J."/>
            <person name="Oakley B."/>
            <person name="Pocsi I."/>
            <person name="Scazzocchio C."/>
            <person name="Seiboth B."/>
            <person name="vanKuyk P.A."/>
            <person name="Wortman J."/>
            <person name="Dyer P.S."/>
            <person name="Grigoriev I.V."/>
        </authorList>
    </citation>
    <scope>NUCLEOTIDE SEQUENCE [LARGE SCALE GENOMIC DNA]</scope>
    <source>
        <strain evidence="3">CBS 101740 / IMI 381727 / IBT 21946</strain>
    </source>
</reference>
<dbReference type="GeneID" id="93571602"/>
<dbReference type="InterPro" id="IPR029068">
    <property type="entry name" value="Glyas_Bleomycin-R_OHBP_Dase"/>
</dbReference>
<sequence length="224" mass="24943">MSPLDLKSSSSSRPAEPGAFFVGGHLSNDSLPEDDPTIGYQLNHFMLRIRDPARSLHFYTKLMGMRLVFTFNGGPFTVHYLGYPQTPKDRADLHSWATRLTAPGVLPKTLGFLELKHIHGSERPVEEGGYEVATGNQPPHLGFGHLGFTVPDVCHAVERLRAEGVEVVKDLGVAERENIPLTRWEEERGVGTGHLHPNYKRNFCHVALVKDPDGYLVELLPQTM</sequence>
<dbReference type="Gene3D" id="3.10.180.10">
    <property type="entry name" value="2,3-Dihydroxybiphenyl 1,2-Dioxygenase, domain 1"/>
    <property type="match status" value="1"/>
</dbReference>
<organism evidence="2 3">
    <name type="scientific">Aspergillus brasiliensis (strain CBS 101740 / IMI 381727 / IBT 21946)</name>
    <dbReference type="NCBI Taxonomy" id="767769"/>
    <lineage>
        <taxon>Eukaryota</taxon>
        <taxon>Fungi</taxon>
        <taxon>Dikarya</taxon>
        <taxon>Ascomycota</taxon>
        <taxon>Pezizomycotina</taxon>
        <taxon>Eurotiomycetes</taxon>
        <taxon>Eurotiomycetidae</taxon>
        <taxon>Eurotiales</taxon>
        <taxon>Aspergillaceae</taxon>
        <taxon>Aspergillus</taxon>
        <taxon>Aspergillus subgen. Circumdati</taxon>
    </lineage>
</organism>
<evidence type="ECO:0000259" key="1">
    <source>
        <dbReference type="PROSITE" id="PS51819"/>
    </source>
</evidence>
<dbReference type="Pfam" id="PF00903">
    <property type="entry name" value="Glyoxalase"/>
    <property type="match status" value="1"/>
</dbReference>
<dbReference type="VEuPathDB" id="FungiDB:ASPBRDRAFT_139656"/>